<dbReference type="AlphaFoldDB" id="A0A0E9URL8"/>
<evidence type="ECO:0000256" key="1">
    <source>
        <dbReference type="SAM" id="Phobius"/>
    </source>
</evidence>
<name>A0A0E9URL8_ANGAN</name>
<reference evidence="2" key="2">
    <citation type="journal article" date="2015" name="Fish Shellfish Immunol.">
        <title>Early steps in the European eel (Anguilla anguilla)-Vibrio vulnificus interaction in the gills: Role of the RtxA13 toxin.</title>
        <authorList>
            <person name="Callol A."/>
            <person name="Pajuelo D."/>
            <person name="Ebbesson L."/>
            <person name="Teles M."/>
            <person name="MacKenzie S."/>
            <person name="Amaro C."/>
        </authorList>
    </citation>
    <scope>NUCLEOTIDE SEQUENCE</scope>
</reference>
<keyword evidence="1" id="KW-1133">Transmembrane helix</keyword>
<sequence>MLDPYSEGVQWLWYALGGIFLVWFGSTSPIRGKRHYKSVELF</sequence>
<accession>A0A0E9URL8</accession>
<keyword evidence="1" id="KW-0812">Transmembrane</keyword>
<dbReference type="EMBL" id="GBXM01040747">
    <property type="protein sequence ID" value="JAH67830.1"/>
    <property type="molecule type" value="Transcribed_RNA"/>
</dbReference>
<protein>
    <submittedName>
        <fullName evidence="2">Uncharacterized protein</fullName>
    </submittedName>
</protein>
<organism evidence="2">
    <name type="scientific">Anguilla anguilla</name>
    <name type="common">European freshwater eel</name>
    <name type="synonym">Muraena anguilla</name>
    <dbReference type="NCBI Taxonomy" id="7936"/>
    <lineage>
        <taxon>Eukaryota</taxon>
        <taxon>Metazoa</taxon>
        <taxon>Chordata</taxon>
        <taxon>Craniata</taxon>
        <taxon>Vertebrata</taxon>
        <taxon>Euteleostomi</taxon>
        <taxon>Actinopterygii</taxon>
        <taxon>Neopterygii</taxon>
        <taxon>Teleostei</taxon>
        <taxon>Anguilliformes</taxon>
        <taxon>Anguillidae</taxon>
        <taxon>Anguilla</taxon>
    </lineage>
</organism>
<feature type="transmembrane region" description="Helical" evidence="1">
    <location>
        <begin position="12"/>
        <end position="30"/>
    </location>
</feature>
<proteinExistence type="predicted"/>
<keyword evidence="1" id="KW-0472">Membrane</keyword>
<reference evidence="2" key="1">
    <citation type="submission" date="2014-11" db="EMBL/GenBank/DDBJ databases">
        <authorList>
            <person name="Amaro Gonzalez C."/>
        </authorList>
    </citation>
    <scope>NUCLEOTIDE SEQUENCE</scope>
</reference>
<evidence type="ECO:0000313" key="2">
    <source>
        <dbReference type="EMBL" id="JAH67830.1"/>
    </source>
</evidence>